<dbReference type="PROSITE" id="PS51257">
    <property type="entry name" value="PROKAR_LIPOPROTEIN"/>
    <property type="match status" value="1"/>
</dbReference>
<reference evidence="1 2" key="1">
    <citation type="journal article" date="2013" name="Genome Announc.">
        <title>Complete genome sequence of Myxococcus stipitatus strain DSM 14675, a fruiting myxobacterium.</title>
        <authorList>
            <person name="Huntley S."/>
            <person name="Kneip S."/>
            <person name="Treuner-Lange A."/>
            <person name="Sogaard-Andersen L."/>
        </authorList>
    </citation>
    <scope>NUCLEOTIDE SEQUENCE [LARGE SCALE GENOMIC DNA]</scope>
    <source>
        <strain evidence="2">DSM 14675 / JCM 12634 / Mx s8</strain>
    </source>
</reference>
<dbReference type="AlphaFoldDB" id="L7U353"/>
<keyword evidence="2" id="KW-1185">Reference proteome</keyword>
<dbReference type="PATRIC" id="fig|1278073.3.peg.970"/>
<sequence length="254" mass="26638">MTRGTSGWSWLMAVVVLSGVGCKTLSRMDVTFEQDALGAAPATYPAPSPPNDVLASYTSTQTTSVVVADPAGGQRLRITPQPSFVSAPDFRKRAILVTSDVFTAGASIRGHLRVRMEGLGQLLIGLRAVNGPNMSDFLGGFSVGNYQASTTRIELLNPFTENGMEGNYPLFTSAGVLASVAGGQVVDIQWSLDQASRSIAASVSGGQSVSTTFAATSNGVAVTPIERLGLWIWLGNPSSNTAAFVDNLSVEEYK</sequence>
<name>L7U353_MYXSD</name>
<dbReference type="EMBL" id="CP004025">
    <property type="protein sequence ID" value="AGC42280.1"/>
    <property type="molecule type" value="Genomic_DNA"/>
</dbReference>
<evidence type="ECO:0000313" key="2">
    <source>
        <dbReference type="Proteomes" id="UP000011131"/>
    </source>
</evidence>
<protein>
    <recommendedName>
        <fullName evidence="3">Lipoprotein</fullName>
    </recommendedName>
</protein>
<evidence type="ECO:0008006" key="3">
    <source>
        <dbReference type="Google" id="ProtNLM"/>
    </source>
</evidence>
<dbReference type="Proteomes" id="UP000011131">
    <property type="component" value="Chromosome"/>
</dbReference>
<dbReference type="KEGG" id="msd:MYSTI_00931"/>
<accession>L7U353</accession>
<dbReference type="HOGENOM" id="CLU_1093393_0_0_7"/>
<organism evidence="1 2">
    <name type="scientific">Myxococcus stipitatus (strain DSM 14675 / JCM 12634 / Mx s8)</name>
    <dbReference type="NCBI Taxonomy" id="1278073"/>
    <lineage>
        <taxon>Bacteria</taxon>
        <taxon>Pseudomonadati</taxon>
        <taxon>Myxococcota</taxon>
        <taxon>Myxococcia</taxon>
        <taxon>Myxococcales</taxon>
        <taxon>Cystobacterineae</taxon>
        <taxon>Myxococcaceae</taxon>
        <taxon>Myxococcus</taxon>
    </lineage>
</organism>
<proteinExistence type="predicted"/>
<gene>
    <name evidence="1" type="ordered locus">MYSTI_00931</name>
</gene>
<evidence type="ECO:0000313" key="1">
    <source>
        <dbReference type="EMBL" id="AGC42280.1"/>
    </source>
</evidence>